<organism evidence="3 4">
    <name type="scientific">Bradyrhizobium icense</name>
    <dbReference type="NCBI Taxonomy" id="1274631"/>
    <lineage>
        <taxon>Bacteria</taxon>
        <taxon>Pseudomonadati</taxon>
        <taxon>Pseudomonadota</taxon>
        <taxon>Alphaproteobacteria</taxon>
        <taxon>Hyphomicrobiales</taxon>
        <taxon>Nitrobacteraceae</taxon>
        <taxon>Bradyrhizobium</taxon>
    </lineage>
</organism>
<feature type="signal peptide" evidence="1">
    <location>
        <begin position="1"/>
        <end position="36"/>
    </location>
</feature>
<proteinExistence type="predicted"/>
<dbReference type="KEGG" id="bic:LMTR13_29095"/>
<evidence type="ECO:0000313" key="3">
    <source>
        <dbReference type="EMBL" id="ANW05944.1"/>
    </source>
</evidence>
<feature type="chain" id="PRO_5008530967" description="Autotransporter domain-containing protein" evidence="1">
    <location>
        <begin position="37"/>
        <end position="975"/>
    </location>
</feature>
<accession>A0A1B1UT79</accession>
<evidence type="ECO:0000259" key="2">
    <source>
        <dbReference type="PROSITE" id="PS51208"/>
    </source>
</evidence>
<dbReference type="InterPro" id="IPR005546">
    <property type="entry name" value="Autotransporte_beta"/>
</dbReference>
<keyword evidence="1" id="KW-0732">Signal</keyword>
<dbReference type="SUPFAM" id="SSF103515">
    <property type="entry name" value="Autotransporter"/>
    <property type="match status" value="1"/>
</dbReference>
<dbReference type="STRING" id="1274631.LMTR13_29095"/>
<feature type="domain" description="Autotransporter" evidence="2">
    <location>
        <begin position="694"/>
        <end position="975"/>
    </location>
</feature>
<dbReference type="AlphaFoldDB" id="A0A1B1UT79"/>
<dbReference type="InterPro" id="IPR011050">
    <property type="entry name" value="Pectin_lyase_fold/virulence"/>
</dbReference>
<dbReference type="SUPFAM" id="SSF51126">
    <property type="entry name" value="Pectin lyase-like"/>
    <property type="match status" value="1"/>
</dbReference>
<dbReference type="PROSITE" id="PS51208">
    <property type="entry name" value="AUTOTRANSPORTER"/>
    <property type="match status" value="1"/>
</dbReference>
<dbReference type="InterPro" id="IPR036709">
    <property type="entry name" value="Autotransporte_beta_dom_sf"/>
</dbReference>
<name>A0A1B1UT79_9BRAD</name>
<reference evidence="3 4" key="1">
    <citation type="submission" date="2016-07" db="EMBL/GenBank/DDBJ databases">
        <title>Complete genome sequence of Bradyrhizobium icense LMTR 13T, a potential inoculant strain isolated from lima bean (Phaseolus lunatus) in Peru.</title>
        <authorList>
            <person name="Ormeno-Orrillo E."/>
            <person name="Duran D."/>
            <person name="Rogel M.A."/>
            <person name="Rey L."/>
            <person name="Imperial J."/>
            <person name="Ruiz-Argueso T."/>
            <person name="Martinez-Romero E."/>
        </authorList>
    </citation>
    <scope>NUCLEOTIDE SEQUENCE [LARGE SCALE GENOMIC DNA]</scope>
    <source>
        <strain evidence="3 4">LMTR 13</strain>
    </source>
</reference>
<dbReference type="Pfam" id="PF03797">
    <property type="entry name" value="Autotransporter"/>
    <property type="match status" value="1"/>
</dbReference>
<evidence type="ECO:0000256" key="1">
    <source>
        <dbReference type="SAM" id="SignalP"/>
    </source>
</evidence>
<sequence length="975" mass="97394">MLSSAQGRCRRDVPAWATAMPVFLVGLCLSATSANAACAPDPASSGQTVTCSGNTPGGFQAGGGVDNLTVNVLAGATVSDGGGGIVIGVNDFNTVTNSGTLTGGLSTTGIFAGVNNTIVNAASGIITVGGDGSGIFAAGNSNVTNAGTITIGDAGGPAAGIFAINDDNTISNLASATITVGLNAAGISVQGNRAIANNAGTISAGDFGVGIDVFGDDALITSSGTINVTDNAAGISAQGDRALITHFGTINGGVSSAGIAYNGSSTTINSSGHIVLGDDGVGIVVLGDSNTITNSGTITVGAGFAVGIDVTSLVGTNSIINTGTINVGAGATGILLSGSGTVFNSGTINAATGFAAIELCGCGNSTLTLGPGSVINGLVLGNGTDTFQLGGTGKDTFNLSLIGAGQQYDGFATFNKVDGSNWTVTGIGAQNWNVLGGTLSVNGVVNGLVTVNASGTLGGTGTIDDVFVNGGTLAPGNSIGTLNVAGSLTFSAASSYMVEVSGASSDHTRVTGVATLGGATVVVVPTGTVARQYTILTATGGVPDTFNPVVSGVSPNLNPSLSYDANNVYLNFALNYGGGLNINQQNVANALTNFFNTTGGIPAGFASLSSAGLTQVSGELATGSQQATFDAMNLFLSLISDSFVTGRNGGFGGNAGAIPFVEESTHAYAAKKPRAARDAFARFPTKADAARNDLFARRWNVWGSAFGGGSNTSGNAALGSNDATARVFGFAVGADYRLSRDTLAGFALAGGGTNFSVSGFGSGRSDLFQAGAFIRHNMGNAYVTAAAAYGWQDVTTERTVTVAGFERLRAEFNANAYSGRIEGGYRYVTPWMGITPYAAGQFTTYSLPAYAEQVLAGAGTFALSYAAKDVTASRSELGVRTDKSWAMPSGILTLRGRAAWAHDFNTDRNVTALFQTLPGAAFVVNGAAQAHDSALVTAAAEMKWLNGWSAAAIFEGQFSNVTNSYAGKGVVRYSW</sequence>
<gene>
    <name evidence="3" type="ORF">LMTR13_29095</name>
</gene>
<keyword evidence="4" id="KW-1185">Reference proteome</keyword>
<dbReference type="SMART" id="SM00869">
    <property type="entry name" value="Autotransporter"/>
    <property type="match status" value="1"/>
</dbReference>
<protein>
    <recommendedName>
        <fullName evidence="2">Autotransporter domain-containing protein</fullName>
    </recommendedName>
</protein>
<dbReference type="Gene3D" id="2.40.128.130">
    <property type="entry name" value="Autotransporter beta-domain"/>
    <property type="match status" value="1"/>
</dbReference>
<evidence type="ECO:0000313" key="4">
    <source>
        <dbReference type="Proteomes" id="UP000092839"/>
    </source>
</evidence>
<dbReference type="EMBL" id="CP016428">
    <property type="protein sequence ID" value="ANW05944.1"/>
    <property type="molecule type" value="Genomic_DNA"/>
</dbReference>
<dbReference type="Proteomes" id="UP000092839">
    <property type="component" value="Chromosome"/>
</dbReference>